<evidence type="ECO:0000259" key="1">
    <source>
        <dbReference type="Pfam" id="PF19838"/>
    </source>
</evidence>
<feature type="domain" description="LPS-assembly protein LptD central" evidence="1">
    <location>
        <begin position="147"/>
        <end position="338"/>
    </location>
</feature>
<name>A0A235BPP4_UNCW3</name>
<comment type="caution">
    <text evidence="2">The sequence shown here is derived from an EMBL/GenBank/DDBJ whole genome shotgun (WGS) entry which is preliminary data.</text>
</comment>
<evidence type="ECO:0000313" key="3">
    <source>
        <dbReference type="Proteomes" id="UP000215215"/>
    </source>
</evidence>
<gene>
    <name evidence="2" type="ORF">CH333_08800</name>
</gene>
<dbReference type="InterPro" id="IPR045659">
    <property type="entry name" value="LptD_2"/>
</dbReference>
<proteinExistence type="predicted"/>
<accession>A0A235BPP4</accession>
<organism evidence="2 3">
    <name type="scientific">candidate division WOR-3 bacterium JGI_Cruoil_03_44_89</name>
    <dbReference type="NCBI Taxonomy" id="1973748"/>
    <lineage>
        <taxon>Bacteria</taxon>
        <taxon>Bacteria division WOR-3</taxon>
    </lineage>
</organism>
<dbReference type="Proteomes" id="UP000215215">
    <property type="component" value="Unassembled WGS sequence"/>
</dbReference>
<dbReference type="GO" id="GO:0009279">
    <property type="term" value="C:cell outer membrane"/>
    <property type="evidence" value="ECO:0007669"/>
    <property type="project" value="TreeGrafter"/>
</dbReference>
<dbReference type="PANTHER" id="PTHR30189">
    <property type="entry name" value="LPS-ASSEMBLY PROTEIN"/>
    <property type="match status" value="1"/>
</dbReference>
<dbReference type="InterPro" id="IPR050218">
    <property type="entry name" value="LptD"/>
</dbReference>
<reference evidence="2 3" key="1">
    <citation type="submission" date="2017-07" db="EMBL/GenBank/DDBJ databases">
        <title>Recovery of genomes from metagenomes via a dereplication, aggregation, and scoring strategy.</title>
        <authorList>
            <person name="Sieber C.M."/>
            <person name="Probst A.J."/>
            <person name="Sharrar A."/>
            <person name="Thomas B.C."/>
            <person name="Hess M."/>
            <person name="Tringe S.G."/>
            <person name="Banfield J.F."/>
        </authorList>
    </citation>
    <scope>NUCLEOTIDE SEQUENCE [LARGE SCALE GENOMIC DNA]</scope>
    <source>
        <strain evidence="2">JGI_Cruoil_03_44_89</strain>
    </source>
</reference>
<dbReference type="EMBL" id="NOZQ01000200">
    <property type="protein sequence ID" value="OYD14194.1"/>
    <property type="molecule type" value="Genomic_DNA"/>
</dbReference>
<evidence type="ECO:0000313" key="2">
    <source>
        <dbReference type="EMBL" id="OYD14194.1"/>
    </source>
</evidence>
<dbReference type="PANTHER" id="PTHR30189:SF1">
    <property type="entry name" value="LPS-ASSEMBLY PROTEIN LPTD"/>
    <property type="match status" value="1"/>
</dbReference>
<dbReference type="GO" id="GO:1990351">
    <property type="term" value="C:transporter complex"/>
    <property type="evidence" value="ECO:0007669"/>
    <property type="project" value="TreeGrafter"/>
</dbReference>
<protein>
    <recommendedName>
        <fullName evidence="1">LPS-assembly protein LptD central domain-containing protein</fullName>
    </recommendedName>
</protein>
<dbReference type="Pfam" id="PF19838">
    <property type="entry name" value="LptD_2"/>
    <property type="match status" value="1"/>
</dbReference>
<dbReference type="AlphaFoldDB" id="A0A235BPP4"/>
<sequence>MLLLFYIALLDTTVYYSAERLSYDFEEGRILLLGSAKVDYKNVTVLSDSLIYDTETRTVVAYKNPILCIDKDTTYGRSMAYNLNSGKGITFDGRSKVEKGWFGGKTVKLVAPKTLNVESGRFTTCGLNPPHYYFWAKSLKVYMDDMVYARPVVLFVQDIPVFFLPFWFFPIKKGRSSGLLFPQVGSNSTLGRYVKNIAYYWVISDYADLTVGVDYMEKKGVAVNLSSVWLYKPMLSGNITTQYVDENGLKRRWKAKLSHRQNLRDGTILMARGDFVSDESFNRDYEDNVVRELEQVFTSYISLSRRLGLLSTGLLIRETRNIKTKDRWGDYPKITLSLPSVGVLGGHFSYSGVFLNSIAGDENERKSENSLRFTLPKKLWYFNISPGMGARFSLSDTEDGISVEKSYDGSVGIGTVLYGRSVIRNPELRHTTRPSVRYSLSRSGGSYTKNLGFSIRNEFYLLLWEGKKIKLGRGDIATTWNFEEGRCNPAAVSFSTSPVRGVSLRGGGTWNIYADSIYGKYLVASYSLSRGDFRTTLTYNIREGSDESVWGNICMKPTKGWRVEGGIRYDIRNGNIIDEHVSLKRDLHCWELQFNYQKYGERWNYDFKLRIKAIPDIKVGKEIIKMLLGD</sequence>